<protein>
    <recommendedName>
        <fullName evidence="2">SET domain-containing protein</fullName>
    </recommendedName>
</protein>
<dbReference type="Gene3D" id="1.10.220.160">
    <property type="match status" value="1"/>
</dbReference>
<evidence type="ECO:0000313" key="4">
    <source>
        <dbReference type="Proteomes" id="UP000789390"/>
    </source>
</evidence>
<evidence type="ECO:0000259" key="2">
    <source>
        <dbReference type="PROSITE" id="PS50280"/>
    </source>
</evidence>
<accession>A0A8J2RU65</accession>
<dbReference type="PANTHER" id="PTHR46455">
    <property type="entry name" value="SET AND MYND DOMAIN CONTAINING, ARTHROPOD-SPECIFIC, MEMBER 4, ISOFORM A"/>
    <property type="match status" value="1"/>
</dbReference>
<dbReference type="EMBL" id="CAKKLH010000212">
    <property type="protein sequence ID" value="CAH0106006.1"/>
    <property type="molecule type" value="Genomic_DNA"/>
</dbReference>
<proteinExistence type="predicted"/>
<name>A0A8J2RU65_9CRUS</name>
<dbReference type="CDD" id="cd20071">
    <property type="entry name" value="SET_SMYD"/>
    <property type="match status" value="1"/>
</dbReference>
<reference evidence="3" key="1">
    <citation type="submission" date="2021-11" db="EMBL/GenBank/DDBJ databases">
        <authorList>
            <person name="Schell T."/>
        </authorList>
    </citation>
    <scope>NUCLEOTIDE SEQUENCE</scope>
    <source>
        <strain evidence="3">M5</strain>
    </source>
</reference>
<keyword evidence="4" id="KW-1185">Reference proteome</keyword>
<dbReference type="InterPro" id="IPR046341">
    <property type="entry name" value="SET_dom_sf"/>
</dbReference>
<dbReference type="Proteomes" id="UP000789390">
    <property type="component" value="Unassembled WGS sequence"/>
</dbReference>
<dbReference type="Gene3D" id="2.170.270.10">
    <property type="entry name" value="SET domain"/>
    <property type="match status" value="1"/>
</dbReference>
<dbReference type="InterPro" id="IPR053010">
    <property type="entry name" value="SET_SmydA-8"/>
</dbReference>
<dbReference type="OrthoDB" id="265717at2759"/>
<comment type="caution">
    <text evidence="3">The sequence shown here is derived from an EMBL/GenBank/DDBJ whole genome shotgun (WGS) entry which is preliminary data.</text>
</comment>
<dbReference type="Gene3D" id="6.10.140.2220">
    <property type="match status" value="1"/>
</dbReference>
<gene>
    <name evidence="3" type="ORF">DGAL_LOCUS9154</name>
</gene>
<organism evidence="3 4">
    <name type="scientific">Daphnia galeata</name>
    <dbReference type="NCBI Taxonomy" id="27404"/>
    <lineage>
        <taxon>Eukaryota</taxon>
        <taxon>Metazoa</taxon>
        <taxon>Ecdysozoa</taxon>
        <taxon>Arthropoda</taxon>
        <taxon>Crustacea</taxon>
        <taxon>Branchiopoda</taxon>
        <taxon>Diplostraca</taxon>
        <taxon>Cladocera</taxon>
        <taxon>Anomopoda</taxon>
        <taxon>Daphniidae</taxon>
        <taxon>Daphnia</taxon>
    </lineage>
</organism>
<dbReference type="GO" id="GO:0008170">
    <property type="term" value="F:N-methyltransferase activity"/>
    <property type="evidence" value="ECO:0007669"/>
    <property type="project" value="UniProtKB-ARBA"/>
</dbReference>
<evidence type="ECO:0000313" key="3">
    <source>
        <dbReference type="EMBL" id="CAH0106006.1"/>
    </source>
</evidence>
<dbReference type="PANTHER" id="PTHR46455:SF1">
    <property type="entry name" value="SET AND MYND DOMAIN CONTAINING, ARTHROPOD-SPECIFIC, MEMBER 2"/>
    <property type="match status" value="1"/>
</dbReference>
<dbReference type="PROSITE" id="PS50280">
    <property type="entry name" value="SET"/>
    <property type="match status" value="1"/>
</dbReference>
<dbReference type="AlphaFoldDB" id="A0A8J2RU65"/>
<evidence type="ECO:0000256" key="1">
    <source>
        <dbReference type="SAM" id="MobiDB-lite"/>
    </source>
</evidence>
<dbReference type="InterPro" id="IPR001214">
    <property type="entry name" value="SET_dom"/>
</dbReference>
<dbReference type="Pfam" id="PF00856">
    <property type="entry name" value="SET"/>
    <property type="match status" value="1"/>
</dbReference>
<feature type="domain" description="SET" evidence="2">
    <location>
        <begin position="79"/>
        <end position="327"/>
    </location>
</feature>
<feature type="compositionally biased region" description="Acidic residues" evidence="1">
    <location>
        <begin position="519"/>
        <end position="529"/>
    </location>
</feature>
<dbReference type="GO" id="GO:0008276">
    <property type="term" value="F:protein methyltransferase activity"/>
    <property type="evidence" value="ECO:0007669"/>
    <property type="project" value="UniProtKB-ARBA"/>
</dbReference>
<sequence length="535" mass="60794">MSGLVLTPLQPALSSISCPSSSEDDPYDPTITDQNSAEIVGSRVFGNRQRCLPDKAPYHPLDVHTRLQNHPTLESMMKLNYCVLFTDYVQSCKYESCRFLVATRNIKADEIIIDAEEALAVGPKQATHPVCLNCYRRVDGTYLCPRCQWPLCSEVCGQLENGLHQKFECEVLASQNAHPTKEELEQDDCRLYDCITPLRIVLDNHSHPDRSRLWLGLEDHRLYRQKVGIWHVDHQTVVDPVRIKWQLGESINEEELQRACGILEVNAFEVCDDEKTISARAVYSHACLMAHDCVPNTACSVNPATQRMTVRAAVDIPAGQMITTSYTFTLDGTLRRRSHLKETKFFDCCCPRCCDPTELGSHLSSLACPRCSGRNYTVPEDPLNPASYWKCQGEKCGNRIGSSQVNQLLSCLQRKADELNYDDFQGLEIFIETWSSSILHPNHSLLIGIKYYLCHFYGNAPGFLLKEMSLRFLIRKMKLCEELLNIARILEPGASNFHCSLLKEFELAENELAERVTTTEDEEEEENDFETIHDE</sequence>
<dbReference type="GO" id="GO:0008757">
    <property type="term" value="F:S-adenosylmethionine-dependent methyltransferase activity"/>
    <property type="evidence" value="ECO:0007669"/>
    <property type="project" value="UniProtKB-ARBA"/>
</dbReference>
<dbReference type="SUPFAM" id="SSF82199">
    <property type="entry name" value="SET domain"/>
    <property type="match status" value="1"/>
</dbReference>
<feature type="region of interest" description="Disordered" evidence="1">
    <location>
        <begin position="515"/>
        <end position="535"/>
    </location>
</feature>